<evidence type="ECO:0000313" key="2">
    <source>
        <dbReference type="EMBL" id="BBE35525.1"/>
    </source>
</evidence>
<dbReference type="EMBL" id="AP018711">
    <property type="protein sequence ID" value="BBE35525.1"/>
    <property type="molecule type" value="Genomic_DNA"/>
</dbReference>
<feature type="domain" description="SMODS-associated and fused to various effectors" evidence="1">
    <location>
        <begin position="184"/>
        <end position="374"/>
    </location>
</feature>
<dbReference type="KEGG" id="smic:SmB9_31830"/>
<proteinExistence type="predicted"/>
<name>A0AAD1D8A9_SPHMI</name>
<dbReference type="AlphaFoldDB" id="A0AAD1D8A9"/>
<gene>
    <name evidence="2" type="ORF">SmB9_31830</name>
</gene>
<evidence type="ECO:0000313" key="3">
    <source>
        <dbReference type="Proteomes" id="UP000275727"/>
    </source>
</evidence>
<dbReference type="RefSeq" id="WP_126494947.1">
    <property type="nucleotide sequence ID" value="NZ_AP018711.1"/>
</dbReference>
<dbReference type="InterPro" id="IPR040836">
    <property type="entry name" value="SAVED"/>
</dbReference>
<dbReference type="Pfam" id="PF18145">
    <property type="entry name" value="SAVED"/>
    <property type="match status" value="1"/>
</dbReference>
<evidence type="ECO:0000259" key="1">
    <source>
        <dbReference type="Pfam" id="PF18145"/>
    </source>
</evidence>
<accession>A0AAD1D8A9</accession>
<sequence length="381" mass="42203">MAKTKPPQKIQSALWAKAGGRCEYRGCNDYLVGDLIAGKEDGLYGFIAHIVADSPGGPRGDPVRSPQLAKSLGNLMLLCAKHHKLIDTDAPADHPEDLLLEMKEAHEARIETNTGISAEYASHVIRFGASIGKNEALVSTQAIFRAMPPDRHPATGRTIDLEILNQAFQDDEAEFWKLQRANLDRLFSERVRGRIERQEIKHLSVFALAPQPLLFELGRLIYDIVPTTVHQLLREPQGWIWQRDRPPLEFVASEPPAGAEGPIALKLAVSAPVDDNRIRAVLGQDAAIWSLTIGEPGNDVVRRPEDLAAFRTAMRKIYRDIKNRHGEGKAINVFPVLPVSLAVEAGRVWMPKADLALTLFDHVRDRGFVETFTIGETVPPA</sequence>
<protein>
    <recommendedName>
        <fullName evidence="1">SMODS-associated and fused to various effectors domain-containing protein</fullName>
    </recommendedName>
</protein>
<dbReference type="Proteomes" id="UP000275727">
    <property type="component" value="Chromosome"/>
</dbReference>
<organism evidence="2 3">
    <name type="scientific">Sphingosinicella microcystinivorans</name>
    <dbReference type="NCBI Taxonomy" id="335406"/>
    <lineage>
        <taxon>Bacteria</taxon>
        <taxon>Pseudomonadati</taxon>
        <taxon>Pseudomonadota</taxon>
        <taxon>Alphaproteobacteria</taxon>
        <taxon>Sphingomonadales</taxon>
        <taxon>Sphingosinicellaceae</taxon>
        <taxon>Sphingosinicella</taxon>
    </lineage>
</organism>
<reference evidence="2 3" key="1">
    <citation type="submission" date="2018-06" db="EMBL/GenBank/DDBJ databases">
        <title>Complete Genome Sequence of the Microcystin-Degrading Bacterium Sphingosinicella microcystinivorans Strain B-9.</title>
        <authorList>
            <person name="Jin H."/>
            <person name="Nishizawa T."/>
            <person name="Guo Y."/>
            <person name="Nishizawa A."/>
            <person name="Park H."/>
            <person name="Kato H."/>
            <person name="Tsuji K."/>
            <person name="Harada K."/>
        </authorList>
    </citation>
    <scope>NUCLEOTIDE SEQUENCE [LARGE SCALE GENOMIC DNA]</scope>
    <source>
        <strain evidence="2 3">B9</strain>
    </source>
</reference>
<dbReference type="NCBIfam" id="NF033611">
    <property type="entry name" value="SAVED"/>
    <property type="match status" value="1"/>
</dbReference>